<organism evidence="1 2">
    <name type="scientific">Paenibacillus mendelii</name>
    <dbReference type="NCBI Taxonomy" id="206163"/>
    <lineage>
        <taxon>Bacteria</taxon>
        <taxon>Bacillati</taxon>
        <taxon>Bacillota</taxon>
        <taxon>Bacilli</taxon>
        <taxon>Bacillales</taxon>
        <taxon>Paenibacillaceae</taxon>
        <taxon>Paenibacillus</taxon>
    </lineage>
</organism>
<dbReference type="RefSeq" id="WP_256555585.1">
    <property type="nucleotide sequence ID" value="NZ_JANHOF010000016.1"/>
</dbReference>
<evidence type="ECO:0000313" key="2">
    <source>
        <dbReference type="Proteomes" id="UP001589818"/>
    </source>
</evidence>
<accession>A0ABV6JC55</accession>
<dbReference type="EMBL" id="JBHLVF010000028">
    <property type="protein sequence ID" value="MFC0393112.1"/>
    <property type="molecule type" value="Genomic_DNA"/>
</dbReference>
<dbReference type="Proteomes" id="UP001589818">
    <property type="component" value="Unassembled WGS sequence"/>
</dbReference>
<gene>
    <name evidence="1" type="ORF">ACFFJ8_17230</name>
</gene>
<sequence length="23" mass="2651">MGWGKYNGDGLLKNELAAGWRWK</sequence>
<keyword evidence="2" id="KW-1185">Reference proteome</keyword>
<protein>
    <submittedName>
        <fullName evidence="1">Uncharacterized protein</fullName>
    </submittedName>
</protein>
<name>A0ABV6JC55_9BACL</name>
<evidence type="ECO:0000313" key="1">
    <source>
        <dbReference type="EMBL" id="MFC0393112.1"/>
    </source>
</evidence>
<proteinExistence type="predicted"/>
<reference evidence="1 2" key="1">
    <citation type="submission" date="2024-09" db="EMBL/GenBank/DDBJ databases">
        <authorList>
            <person name="Sun Q."/>
            <person name="Mori K."/>
        </authorList>
    </citation>
    <scope>NUCLEOTIDE SEQUENCE [LARGE SCALE GENOMIC DNA]</scope>
    <source>
        <strain evidence="1 2">CCM 4839</strain>
    </source>
</reference>
<comment type="caution">
    <text evidence="1">The sequence shown here is derived from an EMBL/GenBank/DDBJ whole genome shotgun (WGS) entry which is preliminary data.</text>
</comment>